<feature type="chain" id="PRO_5014229115" evidence="1">
    <location>
        <begin position="21"/>
        <end position="145"/>
    </location>
</feature>
<reference evidence="4" key="3">
    <citation type="journal article" date="2016" name="Genome Announc.">
        <title>Revised genome sequence of the purple photosynthetic bacterium Blastochloris viridis.</title>
        <authorList>
            <person name="Liu L.N."/>
            <person name="Faulkner M."/>
            <person name="Liu X."/>
            <person name="Huang F."/>
            <person name="Darby A.C."/>
            <person name="Hall N."/>
        </authorList>
    </citation>
    <scope>NUCLEOTIDE SEQUENCE [LARGE SCALE GENOMIC DNA]</scope>
    <source>
        <strain evidence="4">ATCC 19567 / DSM 133 / F</strain>
    </source>
</reference>
<evidence type="ECO:0000256" key="1">
    <source>
        <dbReference type="SAM" id="SignalP"/>
    </source>
</evidence>
<feature type="signal peptide" evidence="1">
    <location>
        <begin position="1"/>
        <end position="20"/>
    </location>
</feature>
<dbReference type="Proteomes" id="UP000065734">
    <property type="component" value="Chromosome I"/>
</dbReference>
<dbReference type="KEGG" id="bvr:BVIR_3046"/>
<gene>
    <name evidence="2" type="ORF">BV133_1631</name>
    <name evidence="3" type="ORF">BVIRIDIS_24900</name>
</gene>
<name>A0A0H5BDR5_BLAVI</name>
<evidence type="ECO:0000313" key="4">
    <source>
        <dbReference type="Proteomes" id="UP000065734"/>
    </source>
</evidence>
<sequence>MSLRTAIAAALVMAATPVVAETLNAHQAREFVVGRQFAFTCFDGTAGQGKIMTDGSVSGRVRLKGSDPERYVALPRDTLRVRGEAVCAALRGMVFEPCFDVIKTGNRSFRGTLAGVPGLWCDFVRGGRPGFAAAPRRASLTQASN</sequence>
<proteinExistence type="predicted"/>
<dbReference type="EMBL" id="LN907867">
    <property type="protein sequence ID" value="CUU43469.1"/>
    <property type="molecule type" value="Genomic_DNA"/>
</dbReference>
<reference evidence="3" key="2">
    <citation type="submission" date="2015-11" db="EMBL/GenBank/DDBJ databases">
        <authorList>
            <person name="Zhang Y."/>
            <person name="Guo Z."/>
        </authorList>
    </citation>
    <scope>NUCLEOTIDE SEQUENCE</scope>
    <source>
        <strain evidence="3">1</strain>
    </source>
</reference>
<keyword evidence="1" id="KW-0732">Signal</keyword>
<reference evidence="2" key="1">
    <citation type="journal article" date="2015" name="Genome Announc.">
        <title>Complete Genome Sequence of the Bacteriochlorophyll b-Producing Photosynthetic Bacterium Blastochloris viridis.</title>
        <authorList>
            <person name="Tsukatani Y."/>
            <person name="Hirose Y."/>
            <person name="Harada J."/>
            <person name="Misawa N."/>
            <person name="Mori K."/>
            <person name="Inoue K."/>
            <person name="Tamiaki H."/>
        </authorList>
    </citation>
    <scope>NUCLEOTIDE SEQUENCE [LARGE SCALE GENOMIC DNA]</scope>
    <source>
        <strain evidence="2">DSM 133</strain>
    </source>
</reference>
<dbReference type="AlphaFoldDB" id="A0A0H5BDR5"/>
<evidence type="ECO:0000313" key="2">
    <source>
        <dbReference type="EMBL" id="BAR99224.1"/>
    </source>
</evidence>
<organism evidence="3 4">
    <name type="scientific">Blastochloris viridis</name>
    <name type="common">Rhodopseudomonas viridis</name>
    <dbReference type="NCBI Taxonomy" id="1079"/>
    <lineage>
        <taxon>Bacteria</taxon>
        <taxon>Pseudomonadati</taxon>
        <taxon>Pseudomonadota</taxon>
        <taxon>Alphaproteobacteria</taxon>
        <taxon>Hyphomicrobiales</taxon>
        <taxon>Blastochloridaceae</taxon>
        <taxon>Blastochloris</taxon>
    </lineage>
</organism>
<keyword evidence="4" id="KW-1185">Reference proteome</keyword>
<protein>
    <submittedName>
        <fullName evidence="3">Uncharacterized protein</fullName>
    </submittedName>
</protein>
<accession>A0A0H5BDR5</accession>
<dbReference type="EMBL" id="AP014854">
    <property type="protein sequence ID" value="BAR99224.1"/>
    <property type="molecule type" value="Genomic_DNA"/>
</dbReference>
<evidence type="ECO:0000313" key="3">
    <source>
        <dbReference type="EMBL" id="CUU43469.1"/>
    </source>
</evidence>